<comment type="caution">
    <text evidence="2">The sequence shown here is derived from an EMBL/GenBank/DDBJ whole genome shotgun (WGS) entry which is preliminary data.</text>
</comment>
<feature type="compositionally biased region" description="Acidic residues" evidence="1">
    <location>
        <begin position="168"/>
        <end position="191"/>
    </location>
</feature>
<accession>A0A423XFE1</accession>
<reference evidence="2 3" key="1">
    <citation type="submission" date="2015-09" db="EMBL/GenBank/DDBJ databases">
        <title>Host preference determinants of Valsa canker pathogens revealed by comparative genomics.</title>
        <authorList>
            <person name="Yin Z."/>
            <person name="Huang L."/>
        </authorList>
    </citation>
    <scope>NUCLEOTIDE SEQUENCE [LARGE SCALE GENOMIC DNA]</scope>
    <source>
        <strain evidence="2 3">SXYLt</strain>
    </source>
</reference>
<dbReference type="AlphaFoldDB" id="A0A423XFE1"/>
<feature type="compositionally biased region" description="Polar residues" evidence="1">
    <location>
        <begin position="1"/>
        <end position="16"/>
    </location>
</feature>
<dbReference type="EMBL" id="LKEB01000011">
    <property type="protein sequence ID" value="ROW14925.1"/>
    <property type="molecule type" value="Genomic_DNA"/>
</dbReference>
<feature type="compositionally biased region" description="Low complexity" evidence="1">
    <location>
        <begin position="192"/>
        <end position="212"/>
    </location>
</feature>
<dbReference type="Pfam" id="PF08297">
    <property type="entry name" value="U3_snoRNA_assoc"/>
    <property type="match status" value="1"/>
</dbReference>
<dbReference type="InParanoid" id="A0A423XFE1"/>
<evidence type="ECO:0000256" key="1">
    <source>
        <dbReference type="SAM" id="MobiDB-lite"/>
    </source>
</evidence>
<dbReference type="OrthoDB" id="5245631at2759"/>
<dbReference type="GO" id="GO:0030515">
    <property type="term" value="F:snoRNA binding"/>
    <property type="evidence" value="ECO:0007669"/>
    <property type="project" value="InterPro"/>
</dbReference>
<dbReference type="GO" id="GO:0006364">
    <property type="term" value="P:rRNA processing"/>
    <property type="evidence" value="ECO:0007669"/>
    <property type="project" value="InterPro"/>
</dbReference>
<feature type="region of interest" description="Disordered" evidence="1">
    <location>
        <begin position="1"/>
        <end position="371"/>
    </location>
</feature>
<dbReference type="STRING" id="1230097.A0A423XFE1"/>
<keyword evidence="3" id="KW-1185">Reference proteome</keyword>
<evidence type="ECO:0000313" key="2">
    <source>
        <dbReference type="EMBL" id="ROW14925.1"/>
    </source>
</evidence>
<protein>
    <submittedName>
        <fullName evidence="2">Uncharacterized protein</fullName>
    </submittedName>
</protein>
<feature type="compositionally biased region" description="Acidic residues" evidence="1">
    <location>
        <begin position="319"/>
        <end position="342"/>
    </location>
</feature>
<feature type="compositionally biased region" description="Basic and acidic residues" evidence="1">
    <location>
        <begin position="213"/>
        <end position="249"/>
    </location>
</feature>
<dbReference type="InterPro" id="IPR013268">
    <property type="entry name" value="UTP16"/>
</dbReference>
<sequence>MAGKTTAKSPRSTPKSASKARPEAVATPVTSANADGEDSKTEAATEPESVTVTPARRSSKRKAAEDATPAAGHLEKDGETTTTPSSKKPKVYAQESVSVTESAGRKHTHRTVKVEIPVSTTPTNGAKPAGKHIVFDNDNDEEGHSEFFTPQEAPAGKSLDALLPKGGEEEEEEKEDDDDDDDEDDSDDDAPEAVSTQTAAAHAAKSADAATKAAEKQEELQKRKRQERDARLKEQAEARKRQQQKAEQKQRRKDKKAAAHAAAEKGDGEGDSEDEADEARPEQQQQQRPRRDHIASLTSSAPTRKRLDKRSLPAVLPDDFLDFASDDDDAVPGGDGEEEDDAARERAAKRRRSAFNTASRKVARAETRQPVDQRVGATVYRVMRRQGDDRLAPRAAKYSRNAKEALLGRGRPAGRKAGFVVKKR</sequence>
<name>A0A423XFE1_9PEZI</name>
<proteinExistence type="predicted"/>
<dbReference type="Proteomes" id="UP000285146">
    <property type="component" value="Unassembled WGS sequence"/>
</dbReference>
<gene>
    <name evidence="2" type="ORF">VPNG_03311</name>
</gene>
<evidence type="ECO:0000313" key="3">
    <source>
        <dbReference type="Proteomes" id="UP000285146"/>
    </source>
</evidence>
<organism evidence="2 3">
    <name type="scientific">Cytospora leucostoma</name>
    <dbReference type="NCBI Taxonomy" id="1230097"/>
    <lineage>
        <taxon>Eukaryota</taxon>
        <taxon>Fungi</taxon>
        <taxon>Dikarya</taxon>
        <taxon>Ascomycota</taxon>
        <taxon>Pezizomycotina</taxon>
        <taxon>Sordariomycetes</taxon>
        <taxon>Sordariomycetidae</taxon>
        <taxon>Diaporthales</taxon>
        <taxon>Cytosporaceae</taxon>
        <taxon>Cytospora</taxon>
    </lineage>
</organism>